<protein>
    <submittedName>
        <fullName evidence="1">Uncharacterized protein</fullName>
    </submittedName>
</protein>
<evidence type="ECO:0000313" key="1">
    <source>
        <dbReference type="EMBL" id="SFF86342.1"/>
    </source>
</evidence>
<dbReference type="Proteomes" id="UP000198964">
    <property type="component" value="Unassembled WGS sequence"/>
</dbReference>
<dbReference type="STRING" id="655355.SAMN05216283_11853"/>
<evidence type="ECO:0000313" key="2">
    <source>
        <dbReference type="Proteomes" id="UP000198964"/>
    </source>
</evidence>
<dbReference type="EMBL" id="FONW01000018">
    <property type="protein sequence ID" value="SFF86342.1"/>
    <property type="molecule type" value="Genomic_DNA"/>
</dbReference>
<dbReference type="AlphaFoldDB" id="A0A1I2M486"/>
<proteinExistence type="predicted"/>
<sequence length="56" mass="6635">MLMKPGQRKAWPGLCVIIVSLLFVKAGQKEVSLEKKYKRYELLRKYFKICNSMVDR</sequence>
<accession>A0A1I2M486</accession>
<keyword evidence="2" id="KW-1185">Reference proteome</keyword>
<reference evidence="1 2" key="1">
    <citation type="submission" date="2016-10" db="EMBL/GenBank/DDBJ databases">
        <authorList>
            <person name="de Groot N.N."/>
        </authorList>
    </citation>
    <scope>NUCLEOTIDE SEQUENCE [LARGE SCALE GENOMIC DNA]</scope>
    <source>
        <strain evidence="1 2">CGMCC 1.9156</strain>
    </source>
</reference>
<gene>
    <name evidence="1" type="ORF">SAMN05216283_11853</name>
</gene>
<organism evidence="1 2">
    <name type="scientific">Sunxiuqinia elliptica</name>
    <dbReference type="NCBI Taxonomy" id="655355"/>
    <lineage>
        <taxon>Bacteria</taxon>
        <taxon>Pseudomonadati</taxon>
        <taxon>Bacteroidota</taxon>
        <taxon>Bacteroidia</taxon>
        <taxon>Marinilabiliales</taxon>
        <taxon>Prolixibacteraceae</taxon>
        <taxon>Sunxiuqinia</taxon>
    </lineage>
</organism>
<name>A0A1I2M486_9BACT</name>